<evidence type="ECO:0000256" key="5">
    <source>
        <dbReference type="ARBA" id="ARBA00022729"/>
    </source>
</evidence>
<evidence type="ECO:0000313" key="9">
    <source>
        <dbReference type="Proteomes" id="UP000494363"/>
    </source>
</evidence>
<evidence type="ECO:0000256" key="4">
    <source>
        <dbReference type="ARBA" id="ARBA00022519"/>
    </source>
</evidence>
<dbReference type="EMBL" id="CADIKH010000012">
    <property type="protein sequence ID" value="CAB3756836.1"/>
    <property type="molecule type" value="Genomic_DNA"/>
</dbReference>
<proteinExistence type="predicted"/>
<keyword evidence="5" id="KW-0732">Signal</keyword>
<dbReference type="CDD" id="cd13553">
    <property type="entry name" value="PBP2_NrtA_CpmA_like"/>
    <property type="match status" value="1"/>
</dbReference>
<dbReference type="Proteomes" id="UP000494363">
    <property type="component" value="Unassembled WGS sequence"/>
</dbReference>
<feature type="region of interest" description="Disordered" evidence="7">
    <location>
        <begin position="1"/>
        <end position="20"/>
    </location>
</feature>
<keyword evidence="3" id="KW-1003">Cell membrane</keyword>
<evidence type="ECO:0000256" key="3">
    <source>
        <dbReference type="ARBA" id="ARBA00022475"/>
    </source>
</evidence>
<gene>
    <name evidence="8" type="primary">nrtA</name>
    <name evidence="8" type="ORF">LMG29542_02919</name>
</gene>
<evidence type="ECO:0000256" key="2">
    <source>
        <dbReference type="ARBA" id="ARBA00022448"/>
    </source>
</evidence>
<name>A0A6J5DV63_9BURK</name>
<dbReference type="RefSeq" id="WP_175227170.1">
    <property type="nucleotide sequence ID" value="NZ_CADIKH010000012.1"/>
</dbReference>
<dbReference type="Gene3D" id="3.40.190.10">
    <property type="entry name" value="Periplasmic binding protein-like II"/>
    <property type="match status" value="2"/>
</dbReference>
<dbReference type="PANTHER" id="PTHR30024:SF7">
    <property type="entry name" value="NITRATE_NITRITE BINDING PROTEIN NRTA"/>
    <property type="match status" value="1"/>
</dbReference>
<evidence type="ECO:0000256" key="1">
    <source>
        <dbReference type="ARBA" id="ARBA00004308"/>
    </source>
</evidence>
<keyword evidence="4" id="KW-0997">Cell inner membrane</keyword>
<evidence type="ECO:0000256" key="7">
    <source>
        <dbReference type="SAM" id="MobiDB-lite"/>
    </source>
</evidence>
<protein>
    <submittedName>
        <fullName evidence="8">Nitrate/nitrite binding protein NrtA</fullName>
    </submittedName>
</protein>
<reference evidence="8 9" key="1">
    <citation type="submission" date="2020-04" db="EMBL/GenBank/DDBJ databases">
        <authorList>
            <person name="De Canck E."/>
        </authorList>
    </citation>
    <scope>NUCLEOTIDE SEQUENCE [LARGE SCALE GENOMIC DNA]</scope>
    <source>
        <strain evidence="8 9">LMG 29542</strain>
    </source>
</reference>
<organism evidence="8 9">
    <name type="scientific">Paraburkholderia humisilvae</name>
    <dbReference type="NCBI Taxonomy" id="627669"/>
    <lineage>
        <taxon>Bacteria</taxon>
        <taxon>Pseudomonadati</taxon>
        <taxon>Pseudomonadota</taxon>
        <taxon>Betaproteobacteria</taxon>
        <taxon>Burkholderiales</taxon>
        <taxon>Burkholderiaceae</taxon>
        <taxon>Paraburkholderia</taxon>
    </lineage>
</organism>
<keyword evidence="6" id="KW-0472">Membrane</keyword>
<keyword evidence="2" id="KW-0813">Transport</keyword>
<dbReference type="InterPro" id="IPR044527">
    <property type="entry name" value="NrtA/CpmA_ABC-bd_dom"/>
</dbReference>
<dbReference type="PANTHER" id="PTHR30024">
    <property type="entry name" value="ALIPHATIC SULFONATES-BINDING PROTEIN-RELATED"/>
    <property type="match status" value="1"/>
</dbReference>
<accession>A0A6J5DV63</accession>
<comment type="subcellular location">
    <subcellularLocation>
        <location evidence="1">Endomembrane system</location>
    </subcellularLocation>
</comment>
<sequence>MTQPAHSNRPETSRAAPGGPEKTHLRLGFVALSDAAPLVAAKLYEFGHAHGLTLELVRQPSWAAVRDKLIAGDLDAAHALYGLVYGVQLGLGGPQTDMAVLMVLNRNGQAITLSRRLTEALSAHRTLPEALATLGRKPVFAQTFPTGTHAMWLYYWLAAQRVHPLRDIESVVIPPPQMVNALAQDKLDGLCVGEPWNAVAQAQGVGATVVYSSEIWPDHPEKVLACRRDFVSRFPNTSRALVQTMLEACRWLDEDHHCAEIARRLAQPEFIGVPADMIAPRLQGEPVHATRLPVRFFAGGHVNYPRPDDGVWFLTQYQRWGMIDRRDDYAEIAARINQTALYREAAHHAGVTIPDDRTPQVLIDGHVWDGANPAAYADTFAIRGS</sequence>
<dbReference type="AlphaFoldDB" id="A0A6J5DV63"/>
<dbReference type="GO" id="GO:0012505">
    <property type="term" value="C:endomembrane system"/>
    <property type="evidence" value="ECO:0007669"/>
    <property type="project" value="UniProtKB-SubCell"/>
</dbReference>
<dbReference type="Pfam" id="PF13379">
    <property type="entry name" value="NMT1_2"/>
    <property type="match status" value="1"/>
</dbReference>
<keyword evidence="9" id="KW-1185">Reference proteome</keyword>
<evidence type="ECO:0000256" key="6">
    <source>
        <dbReference type="ARBA" id="ARBA00023136"/>
    </source>
</evidence>
<evidence type="ECO:0000313" key="8">
    <source>
        <dbReference type="EMBL" id="CAB3756836.1"/>
    </source>
</evidence>
<dbReference type="SUPFAM" id="SSF53850">
    <property type="entry name" value="Periplasmic binding protein-like II"/>
    <property type="match status" value="1"/>
</dbReference>